<protein>
    <submittedName>
        <fullName evidence="4">RlpA-like double-psi beta-barrel-protein domain-containing protein-containing protein</fullName>
    </submittedName>
</protein>
<dbReference type="Gene3D" id="2.40.40.10">
    <property type="entry name" value="RlpA-like domain"/>
    <property type="match status" value="1"/>
</dbReference>
<dbReference type="InterPro" id="IPR009009">
    <property type="entry name" value="RlpA-like_DPBB"/>
</dbReference>
<sequence length="129" mass="13813">MQTFRAILFCLMSWAILAQGNPVRSGSGDGTYYAPGLGACGKWNSGSDMIMAASREVFDTFPGATANPNKNPICGREVTATYQGKTIKVKVVDRCAGCKWGDIDLSPTAFSKLAPLSVGRLKGVRWSMN</sequence>
<dbReference type="InterPro" id="IPR036908">
    <property type="entry name" value="RlpA-like_sf"/>
</dbReference>
<dbReference type="PANTHER" id="PTHR31836">
    <property type="match status" value="1"/>
</dbReference>
<proteinExistence type="predicted"/>
<dbReference type="CDD" id="cd22191">
    <property type="entry name" value="DPBB_RlpA_EXP_N-like"/>
    <property type="match status" value="1"/>
</dbReference>
<evidence type="ECO:0000313" key="5">
    <source>
        <dbReference type="Proteomes" id="UP000813824"/>
    </source>
</evidence>
<evidence type="ECO:0000256" key="1">
    <source>
        <dbReference type="ARBA" id="ARBA00022729"/>
    </source>
</evidence>
<feature type="domain" description="RlpA-like protein double-psi beta-barrel" evidence="3">
    <location>
        <begin position="53"/>
        <end position="120"/>
    </location>
</feature>
<dbReference type="SUPFAM" id="SSF50685">
    <property type="entry name" value="Barwin-like endoglucanases"/>
    <property type="match status" value="1"/>
</dbReference>
<dbReference type="InterPro" id="IPR051477">
    <property type="entry name" value="Expansin_CellWall"/>
</dbReference>
<comment type="caution">
    <text evidence="4">The sequence shown here is derived from an EMBL/GenBank/DDBJ whole genome shotgun (WGS) entry which is preliminary data.</text>
</comment>
<evidence type="ECO:0000259" key="3">
    <source>
        <dbReference type="Pfam" id="PF03330"/>
    </source>
</evidence>
<dbReference type="EMBL" id="JAEVFJ010000035">
    <property type="protein sequence ID" value="KAH8091700.1"/>
    <property type="molecule type" value="Genomic_DNA"/>
</dbReference>
<reference evidence="4" key="1">
    <citation type="journal article" date="2021" name="New Phytol.">
        <title>Evolutionary innovations through gain and loss of genes in the ectomycorrhizal Boletales.</title>
        <authorList>
            <person name="Wu G."/>
            <person name="Miyauchi S."/>
            <person name="Morin E."/>
            <person name="Kuo A."/>
            <person name="Drula E."/>
            <person name="Varga T."/>
            <person name="Kohler A."/>
            <person name="Feng B."/>
            <person name="Cao Y."/>
            <person name="Lipzen A."/>
            <person name="Daum C."/>
            <person name="Hundley H."/>
            <person name="Pangilinan J."/>
            <person name="Johnson J."/>
            <person name="Barry K."/>
            <person name="LaButti K."/>
            <person name="Ng V."/>
            <person name="Ahrendt S."/>
            <person name="Min B."/>
            <person name="Choi I.G."/>
            <person name="Park H."/>
            <person name="Plett J.M."/>
            <person name="Magnuson J."/>
            <person name="Spatafora J.W."/>
            <person name="Nagy L.G."/>
            <person name="Henrissat B."/>
            <person name="Grigoriev I.V."/>
            <person name="Yang Z.L."/>
            <person name="Xu J."/>
            <person name="Martin F.M."/>
        </authorList>
    </citation>
    <scope>NUCLEOTIDE SEQUENCE</scope>
    <source>
        <strain evidence="4">KKN 215</strain>
    </source>
</reference>
<keyword evidence="1 2" id="KW-0732">Signal</keyword>
<keyword evidence="5" id="KW-1185">Reference proteome</keyword>
<name>A0A8K0UH53_9AGAR</name>
<organism evidence="4 5">
    <name type="scientific">Cristinia sonorae</name>
    <dbReference type="NCBI Taxonomy" id="1940300"/>
    <lineage>
        <taxon>Eukaryota</taxon>
        <taxon>Fungi</taxon>
        <taxon>Dikarya</taxon>
        <taxon>Basidiomycota</taxon>
        <taxon>Agaricomycotina</taxon>
        <taxon>Agaricomycetes</taxon>
        <taxon>Agaricomycetidae</taxon>
        <taxon>Agaricales</taxon>
        <taxon>Pleurotineae</taxon>
        <taxon>Stephanosporaceae</taxon>
        <taxon>Cristinia</taxon>
    </lineage>
</organism>
<dbReference type="OrthoDB" id="623670at2759"/>
<evidence type="ECO:0000313" key="4">
    <source>
        <dbReference type="EMBL" id="KAH8091700.1"/>
    </source>
</evidence>
<feature type="signal peptide" evidence="2">
    <location>
        <begin position="1"/>
        <end position="20"/>
    </location>
</feature>
<gene>
    <name evidence="4" type="ORF">BXZ70DRAFT_476769</name>
</gene>
<dbReference type="AlphaFoldDB" id="A0A8K0UH53"/>
<accession>A0A8K0UH53</accession>
<evidence type="ECO:0000256" key="2">
    <source>
        <dbReference type="SAM" id="SignalP"/>
    </source>
</evidence>
<feature type="chain" id="PRO_5035446969" evidence="2">
    <location>
        <begin position="21"/>
        <end position="129"/>
    </location>
</feature>
<dbReference type="Pfam" id="PF03330">
    <property type="entry name" value="DPBB_1"/>
    <property type="match status" value="1"/>
</dbReference>
<dbReference type="PANTHER" id="PTHR31836:SF27">
    <property type="entry name" value="RLPA-LIKE PROTEIN DOUBLE-PSI BETA-BARREL DOMAIN-CONTAINING PROTEIN"/>
    <property type="match status" value="1"/>
</dbReference>
<dbReference type="Proteomes" id="UP000813824">
    <property type="component" value="Unassembled WGS sequence"/>
</dbReference>